<organism evidence="1 2">
    <name type="scientific">Myceligenerans pegani</name>
    <dbReference type="NCBI Taxonomy" id="2776917"/>
    <lineage>
        <taxon>Bacteria</taxon>
        <taxon>Bacillati</taxon>
        <taxon>Actinomycetota</taxon>
        <taxon>Actinomycetes</taxon>
        <taxon>Micrococcales</taxon>
        <taxon>Promicromonosporaceae</taxon>
        <taxon>Myceligenerans</taxon>
    </lineage>
</organism>
<dbReference type="EMBL" id="JADAQT010000051">
    <property type="protein sequence ID" value="MBE1874834.1"/>
    <property type="molecule type" value="Genomic_DNA"/>
</dbReference>
<sequence length="138" mass="14446">MNRTIPAAGRVALTPRQAAFLDLVATGGYLGAATWIVAARHQKGGAVLAGELAPLNGPRVGGLMSLSYPVTVRPMAEAGLIALGDLEPLEGWTPKGPSGSAHYHDRGRPVRLTDAGRHVLITHKSTPNKTARKSGARR</sequence>
<keyword evidence="2" id="KW-1185">Reference proteome</keyword>
<dbReference type="Proteomes" id="UP000625527">
    <property type="component" value="Unassembled WGS sequence"/>
</dbReference>
<proteinExistence type="predicted"/>
<accession>A0ABR9MTY8</accession>
<dbReference type="RefSeq" id="WP_192861417.1">
    <property type="nucleotide sequence ID" value="NZ_JADAQT010000051.1"/>
</dbReference>
<protein>
    <submittedName>
        <fullName evidence="1">Uncharacterized protein</fullName>
    </submittedName>
</protein>
<reference evidence="1 2" key="1">
    <citation type="submission" date="2020-10" db="EMBL/GenBank/DDBJ databases">
        <title>Myceligenerans pegani sp. nov., an endophytic actinomycete isolated from Peganum harmala L. in Xinjiang, China.</title>
        <authorList>
            <person name="Xin L."/>
        </authorList>
    </citation>
    <scope>NUCLEOTIDE SEQUENCE [LARGE SCALE GENOMIC DNA]</scope>
    <source>
        <strain evidence="1 2">TRM65318</strain>
    </source>
</reference>
<gene>
    <name evidence="1" type="ORF">IHE71_03810</name>
</gene>
<comment type="caution">
    <text evidence="1">The sequence shown here is derived from an EMBL/GenBank/DDBJ whole genome shotgun (WGS) entry which is preliminary data.</text>
</comment>
<evidence type="ECO:0000313" key="2">
    <source>
        <dbReference type="Proteomes" id="UP000625527"/>
    </source>
</evidence>
<name>A0ABR9MTY8_9MICO</name>
<evidence type="ECO:0000313" key="1">
    <source>
        <dbReference type="EMBL" id="MBE1874834.1"/>
    </source>
</evidence>